<dbReference type="Pfam" id="PF00194">
    <property type="entry name" value="Carb_anhydrase"/>
    <property type="match status" value="1"/>
</dbReference>
<dbReference type="EC" id="4.2.1.1" evidence="3 8"/>
<dbReference type="Proteomes" id="UP000272942">
    <property type="component" value="Unassembled WGS sequence"/>
</dbReference>
<comment type="function">
    <text evidence="1 8">Reversible hydration of carbon dioxide.</text>
</comment>
<dbReference type="AlphaFoldDB" id="A0A183A0W1"/>
<dbReference type="SUPFAM" id="SSF51069">
    <property type="entry name" value="Carbonic anhydrase"/>
    <property type="match status" value="1"/>
</dbReference>
<name>A0A183A0W1_9TREM</name>
<dbReference type="GO" id="GO:0004089">
    <property type="term" value="F:carbonate dehydratase activity"/>
    <property type="evidence" value="ECO:0007669"/>
    <property type="project" value="UniProtKB-UniRule"/>
</dbReference>
<dbReference type="GO" id="GO:0008270">
    <property type="term" value="F:zinc ion binding"/>
    <property type="evidence" value="ECO:0007669"/>
    <property type="project" value="UniProtKB-UniRule"/>
</dbReference>
<dbReference type="PROSITE" id="PS51144">
    <property type="entry name" value="ALPHA_CA_2"/>
    <property type="match status" value="1"/>
</dbReference>
<evidence type="ECO:0000256" key="5">
    <source>
        <dbReference type="ARBA" id="ARBA00022833"/>
    </source>
</evidence>
<dbReference type="InterPro" id="IPR001148">
    <property type="entry name" value="CA_dom"/>
</dbReference>
<sequence length="184" mass="20755">MCPFSSDNLCTVNVAIPDRTWRMSLRNKVPGEYCISNIHFHWGSNGSVGSEHKLNGNQYGLEAHLVTYKCDEFSSFNDAKSNPFGLAILAFWGEEQTDVQSKDTMMGSMDQLDNRFTTTLKQNEPTAIPVSNLTKLLDLVNPAKYYRYLGSLTTPDCTPNVLWTIFQDPVPLSIKQVLSMFLFI</sequence>
<dbReference type="GO" id="GO:0005886">
    <property type="term" value="C:plasma membrane"/>
    <property type="evidence" value="ECO:0007669"/>
    <property type="project" value="TreeGrafter"/>
</dbReference>
<dbReference type="OrthoDB" id="429145at2759"/>
<keyword evidence="6 8" id="KW-0456">Lyase</keyword>
<protein>
    <recommendedName>
        <fullName evidence="3 8">Carbonic anhydrase</fullName>
        <ecNumber evidence="3 8">4.2.1.1</ecNumber>
    </recommendedName>
</protein>
<evidence type="ECO:0000256" key="2">
    <source>
        <dbReference type="ARBA" id="ARBA00010718"/>
    </source>
</evidence>
<dbReference type="Gene3D" id="3.10.200.10">
    <property type="entry name" value="Alpha carbonic anhydrase"/>
    <property type="match status" value="1"/>
</dbReference>
<feature type="domain" description="Alpha-carbonic anhydrase" evidence="9">
    <location>
        <begin position="1"/>
        <end position="184"/>
    </location>
</feature>
<keyword evidence="5 8" id="KW-0862">Zinc</keyword>
<comment type="cofactor">
    <cofactor evidence="8">
        <name>Zn(2+)</name>
        <dbReference type="ChEBI" id="CHEBI:29105"/>
    </cofactor>
</comment>
<dbReference type="PANTHER" id="PTHR18952">
    <property type="entry name" value="CARBONIC ANHYDRASE"/>
    <property type="match status" value="1"/>
</dbReference>
<dbReference type="InterPro" id="IPR023561">
    <property type="entry name" value="Carbonic_anhydrase_a-class"/>
</dbReference>
<evidence type="ECO:0000256" key="6">
    <source>
        <dbReference type="ARBA" id="ARBA00023239"/>
    </source>
</evidence>
<evidence type="ECO:0000256" key="3">
    <source>
        <dbReference type="ARBA" id="ARBA00012925"/>
    </source>
</evidence>
<comment type="catalytic activity">
    <reaction evidence="7 8">
        <text>hydrogencarbonate + H(+) = CO2 + H2O</text>
        <dbReference type="Rhea" id="RHEA:10748"/>
        <dbReference type="ChEBI" id="CHEBI:15377"/>
        <dbReference type="ChEBI" id="CHEBI:15378"/>
        <dbReference type="ChEBI" id="CHEBI:16526"/>
        <dbReference type="ChEBI" id="CHEBI:17544"/>
        <dbReference type="EC" id="4.2.1.1"/>
    </reaction>
</comment>
<dbReference type="PROSITE" id="PS00162">
    <property type="entry name" value="ALPHA_CA_1"/>
    <property type="match status" value="1"/>
</dbReference>
<evidence type="ECO:0000313" key="11">
    <source>
        <dbReference type="Proteomes" id="UP000272942"/>
    </source>
</evidence>
<gene>
    <name evidence="10" type="ORF">ECPE_LOCUS596</name>
</gene>
<proteinExistence type="inferred from homology"/>
<dbReference type="SMART" id="SM01057">
    <property type="entry name" value="Carb_anhydrase"/>
    <property type="match status" value="1"/>
</dbReference>
<keyword evidence="4 8" id="KW-0479">Metal-binding</keyword>
<dbReference type="PANTHER" id="PTHR18952:SF265">
    <property type="entry name" value="CARBONIC ANHYDRASE"/>
    <property type="match status" value="1"/>
</dbReference>
<organism evidence="12">
    <name type="scientific">Echinostoma caproni</name>
    <dbReference type="NCBI Taxonomy" id="27848"/>
    <lineage>
        <taxon>Eukaryota</taxon>
        <taxon>Metazoa</taxon>
        <taxon>Spiralia</taxon>
        <taxon>Lophotrochozoa</taxon>
        <taxon>Platyhelminthes</taxon>
        <taxon>Trematoda</taxon>
        <taxon>Digenea</taxon>
        <taxon>Plagiorchiida</taxon>
        <taxon>Echinostomata</taxon>
        <taxon>Echinostomatoidea</taxon>
        <taxon>Echinostomatidae</taxon>
        <taxon>Echinostoma</taxon>
    </lineage>
</organism>
<evidence type="ECO:0000256" key="7">
    <source>
        <dbReference type="ARBA" id="ARBA00048348"/>
    </source>
</evidence>
<keyword evidence="11" id="KW-1185">Reference proteome</keyword>
<evidence type="ECO:0000313" key="10">
    <source>
        <dbReference type="EMBL" id="VDP24970.1"/>
    </source>
</evidence>
<dbReference type="EMBL" id="UZAN01002190">
    <property type="protein sequence ID" value="VDP24970.1"/>
    <property type="molecule type" value="Genomic_DNA"/>
</dbReference>
<reference evidence="10 11" key="2">
    <citation type="submission" date="2018-11" db="EMBL/GenBank/DDBJ databases">
        <authorList>
            <consortium name="Pathogen Informatics"/>
        </authorList>
    </citation>
    <scope>NUCLEOTIDE SEQUENCE [LARGE SCALE GENOMIC DNA]</scope>
    <source>
        <strain evidence="10 11">Egypt</strain>
    </source>
</reference>
<dbReference type="WBParaSite" id="ECPE_0000059601-mRNA-1">
    <property type="protein sequence ID" value="ECPE_0000059601-mRNA-1"/>
    <property type="gene ID" value="ECPE_0000059601"/>
</dbReference>
<dbReference type="InterPro" id="IPR036398">
    <property type="entry name" value="CA_dom_sf"/>
</dbReference>
<reference evidence="12" key="1">
    <citation type="submission" date="2016-06" db="UniProtKB">
        <authorList>
            <consortium name="WormBaseParasite"/>
        </authorList>
    </citation>
    <scope>IDENTIFICATION</scope>
</reference>
<evidence type="ECO:0000256" key="8">
    <source>
        <dbReference type="RuleBase" id="RU367011"/>
    </source>
</evidence>
<evidence type="ECO:0000313" key="12">
    <source>
        <dbReference type="WBParaSite" id="ECPE_0000059601-mRNA-1"/>
    </source>
</evidence>
<accession>A0A183A0W1</accession>
<dbReference type="InterPro" id="IPR018338">
    <property type="entry name" value="Carbonic_anhydrase_a-class_CS"/>
</dbReference>
<evidence type="ECO:0000256" key="1">
    <source>
        <dbReference type="ARBA" id="ARBA00002904"/>
    </source>
</evidence>
<comment type="similarity">
    <text evidence="2 8">Belongs to the alpha-carbonic anhydrase family.</text>
</comment>
<evidence type="ECO:0000259" key="9">
    <source>
        <dbReference type="PROSITE" id="PS51144"/>
    </source>
</evidence>
<evidence type="ECO:0000256" key="4">
    <source>
        <dbReference type="ARBA" id="ARBA00022723"/>
    </source>
</evidence>